<feature type="transmembrane region" description="Helical" evidence="5">
    <location>
        <begin position="177"/>
        <end position="196"/>
    </location>
</feature>
<comment type="similarity">
    <text evidence="5 6">Belongs to the complex I subunit 1 family.</text>
</comment>
<comment type="function">
    <text evidence="5">NDH-1 shuttles electrons from NADH, via FMN and iron-sulfur (Fe-S) centers, to quinones in the respiratory chain. The immediate electron acceptor for the enzyme in this species is believed to be ubiquinone. Couples the redox reaction to proton translocation (for every two electrons transferred, four hydrogen ions are translocated across the cytoplasmic membrane), and thus conserves the redox energy in a proton gradient. This subunit may bind ubiquinone.</text>
</comment>
<evidence type="ECO:0000313" key="9">
    <source>
        <dbReference type="Proteomes" id="UP000758168"/>
    </source>
</evidence>
<keyword evidence="5" id="KW-1278">Translocase</keyword>
<proteinExistence type="inferred from homology"/>
<evidence type="ECO:0000256" key="7">
    <source>
        <dbReference type="SAM" id="MobiDB-lite"/>
    </source>
</evidence>
<feature type="region of interest" description="Disordered" evidence="7">
    <location>
        <begin position="416"/>
        <end position="451"/>
    </location>
</feature>
<dbReference type="PANTHER" id="PTHR11432">
    <property type="entry name" value="NADH DEHYDROGENASE SUBUNIT 1"/>
    <property type="match status" value="1"/>
</dbReference>
<evidence type="ECO:0000256" key="6">
    <source>
        <dbReference type="RuleBase" id="RU000471"/>
    </source>
</evidence>
<comment type="caution">
    <text evidence="8">The sequence shown here is derived from an EMBL/GenBank/DDBJ whole genome shotgun (WGS) entry which is preliminary data.</text>
</comment>
<gene>
    <name evidence="5" type="primary">nuoH</name>
    <name evidence="8" type="ORF">JOF54_001589</name>
</gene>
<comment type="subunit">
    <text evidence="5">NDH-1 is composed of 14 different subunits. Subunits NuoA, H, J, K, L, M, N constitute the membrane sector of the complex.</text>
</comment>
<organism evidence="8 9">
    <name type="scientific">Microlunatus capsulatus</name>
    <dbReference type="NCBI Taxonomy" id="99117"/>
    <lineage>
        <taxon>Bacteria</taxon>
        <taxon>Bacillati</taxon>
        <taxon>Actinomycetota</taxon>
        <taxon>Actinomycetes</taxon>
        <taxon>Propionibacteriales</taxon>
        <taxon>Propionibacteriaceae</taxon>
        <taxon>Microlunatus</taxon>
    </lineage>
</organism>
<dbReference type="PROSITE" id="PS00667">
    <property type="entry name" value="COMPLEX1_ND1_1"/>
    <property type="match status" value="1"/>
</dbReference>
<dbReference type="NCBIfam" id="NF004743">
    <property type="entry name" value="PRK06076.1-4"/>
    <property type="match status" value="1"/>
</dbReference>
<keyword evidence="5" id="KW-0874">Quinone</keyword>
<evidence type="ECO:0000256" key="3">
    <source>
        <dbReference type="ARBA" id="ARBA00022989"/>
    </source>
</evidence>
<keyword evidence="5" id="KW-0830">Ubiquinone</keyword>
<dbReference type="EC" id="7.1.1.-" evidence="5"/>
<sequence>MSTATLVLAPLDLGPFLADRWWLVAVKALLALVLLLLLTLFTIWYERRLVGFMQHRKGPNMNGPFGLLQSLADGMKLMFKEDFTPKAADKVVFMLAPFVTAVPAITAFAVIPVAGEVRIPFTDITTPLQVTDLPVSVLFIVAVASIGVYGIVLAGWSSGSTYALLGALRSSAQVISYEVAMGLALVAVFLYAGSLSTSEIVAKQAEPAVTILGQDLPVWFAVQLIPSFLIYLIAMVGETNRAPFDLPEAEGELVGGFHTEYSSMRFAMFFMAEYMNMITVSALATTLFLGGWHAPLPFSLIDGADAGWWGLLWFLVKVVLVLSVFVWLRGTLPRLRYDQFMRFGWKWLIPISLGWILLVATFRVGRRDGWFATPVFWVAAAVVFVALLVASFFGGEKDKPVVAEAPAGEFDAFAGGYPVPPTGGQELPELAQVLPGDADHPPAPAPERGEA</sequence>
<accession>A0ABS4Z7H8</accession>
<keyword evidence="2 5" id="KW-0812">Transmembrane</keyword>
<dbReference type="HAMAP" id="MF_01350">
    <property type="entry name" value="NDH1_NuoH"/>
    <property type="match status" value="1"/>
</dbReference>
<name>A0ABS4Z7H8_9ACTN</name>
<dbReference type="Proteomes" id="UP000758168">
    <property type="component" value="Unassembled WGS sequence"/>
</dbReference>
<keyword evidence="4 5" id="KW-0472">Membrane</keyword>
<feature type="transmembrane region" description="Helical" evidence="5">
    <location>
        <begin position="135"/>
        <end position="156"/>
    </location>
</feature>
<keyword evidence="3 5" id="KW-1133">Transmembrane helix</keyword>
<dbReference type="NCBIfam" id="NF004741">
    <property type="entry name" value="PRK06076.1-2"/>
    <property type="match status" value="1"/>
</dbReference>
<dbReference type="InterPro" id="IPR001694">
    <property type="entry name" value="NADH_UbQ_OxRdtase_su1/FPO"/>
</dbReference>
<feature type="transmembrane region" description="Helical" evidence="5">
    <location>
        <begin position="371"/>
        <end position="393"/>
    </location>
</feature>
<evidence type="ECO:0000313" key="8">
    <source>
        <dbReference type="EMBL" id="MBP2416667.1"/>
    </source>
</evidence>
<keyword evidence="9" id="KW-1185">Reference proteome</keyword>
<evidence type="ECO:0000256" key="1">
    <source>
        <dbReference type="ARBA" id="ARBA00004141"/>
    </source>
</evidence>
<keyword evidence="5 6" id="KW-0520">NAD</keyword>
<feature type="transmembrane region" description="Helical" evidence="5">
    <location>
        <begin position="91"/>
        <end position="115"/>
    </location>
</feature>
<evidence type="ECO:0000256" key="5">
    <source>
        <dbReference type="HAMAP-Rule" id="MF_01350"/>
    </source>
</evidence>
<dbReference type="RefSeq" id="WP_210054548.1">
    <property type="nucleotide sequence ID" value="NZ_BAAAMH010000015.1"/>
</dbReference>
<dbReference type="PANTHER" id="PTHR11432:SF3">
    <property type="entry name" value="NADH-UBIQUINONE OXIDOREDUCTASE CHAIN 1"/>
    <property type="match status" value="1"/>
</dbReference>
<comment type="catalytic activity">
    <reaction evidence="5">
        <text>a quinone + NADH + 5 H(+)(in) = a quinol + NAD(+) + 4 H(+)(out)</text>
        <dbReference type="Rhea" id="RHEA:57888"/>
        <dbReference type="ChEBI" id="CHEBI:15378"/>
        <dbReference type="ChEBI" id="CHEBI:24646"/>
        <dbReference type="ChEBI" id="CHEBI:57540"/>
        <dbReference type="ChEBI" id="CHEBI:57945"/>
        <dbReference type="ChEBI" id="CHEBI:132124"/>
    </reaction>
</comment>
<protein>
    <recommendedName>
        <fullName evidence="5">NADH-quinone oxidoreductase subunit H</fullName>
        <ecNumber evidence="5">7.1.1.-</ecNumber>
    </recommendedName>
    <alternativeName>
        <fullName evidence="5">NADH dehydrogenase I subunit H</fullName>
    </alternativeName>
    <alternativeName>
        <fullName evidence="5">NDH-1 subunit H</fullName>
    </alternativeName>
</protein>
<feature type="transmembrane region" description="Helical" evidence="5">
    <location>
        <begin position="347"/>
        <end position="365"/>
    </location>
</feature>
<evidence type="ECO:0000256" key="2">
    <source>
        <dbReference type="ARBA" id="ARBA00022692"/>
    </source>
</evidence>
<feature type="transmembrane region" description="Helical" evidence="5">
    <location>
        <begin position="216"/>
        <end position="234"/>
    </location>
</feature>
<dbReference type="EMBL" id="JAGIOB010000001">
    <property type="protein sequence ID" value="MBP2416667.1"/>
    <property type="molecule type" value="Genomic_DNA"/>
</dbReference>
<keyword evidence="5" id="KW-1003">Cell membrane</keyword>
<dbReference type="InterPro" id="IPR018086">
    <property type="entry name" value="NADH_UbQ_OxRdtase_su1_CS"/>
</dbReference>
<comment type="subcellular location">
    <subcellularLocation>
        <location evidence="5 6">Cell membrane</location>
        <topology evidence="5 6">Multi-pass membrane protein</topology>
    </subcellularLocation>
    <subcellularLocation>
        <location evidence="1">Membrane</location>
        <topology evidence="1">Multi-pass membrane protein</topology>
    </subcellularLocation>
</comment>
<reference evidence="8 9" key="1">
    <citation type="submission" date="2021-03" db="EMBL/GenBank/DDBJ databases">
        <title>Sequencing the genomes of 1000 actinobacteria strains.</title>
        <authorList>
            <person name="Klenk H.-P."/>
        </authorList>
    </citation>
    <scope>NUCLEOTIDE SEQUENCE [LARGE SCALE GENOMIC DNA]</scope>
    <source>
        <strain evidence="8 9">DSM 12936</strain>
    </source>
</reference>
<feature type="transmembrane region" description="Helical" evidence="5">
    <location>
        <begin position="20"/>
        <end position="45"/>
    </location>
</feature>
<evidence type="ECO:0000256" key="4">
    <source>
        <dbReference type="ARBA" id="ARBA00023136"/>
    </source>
</evidence>
<dbReference type="Pfam" id="PF00146">
    <property type="entry name" value="NADHdh"/>
    <property type="match status" value="1"/>
</dbReference>
<feature type="transmembrane region" description="Helical" evidence="5">
    <location>
        <begin position="306"/>
        <end position="327"/>
    </location>
</feature>
<dbReference type="PROSITE" id="PS00668">
    <property type="entry name" value="COMPLEX1_ND1_2"/>
    <property type="match status" value="1"/>
</dbReference>
<feature type="transmembrane region" description="Helical" evidence="5">
    <location>
        <begin position="274"/>
        <end position="294"/>
    </location>
</feature>